<evidence type="ECO:0000313" key="10">
    <source>
        <dbReference type="Proteomes" id="UP000177360"/>
    </source>
</evidence>
<reference evidence="9 10" key="1">
    <citation type="journal article" date="2016" name="Nat. Commun.">
        <title>Thousands of microbial genomes shed light on interconnected biogeochemical processes in an aquifer system.</title>
        <authorList>
            <person name="Anantharaman K."/>
            <person name="Brown C.T."/>
            <person name="Hug L.A."/>
            <person name="Sharon I."/>
            <person name="Castelle C.J."/>
            <person name="Probst A.J."/>
            <person name="Thomas B.C."/>
            <person name="Singh A."/>
            <person name="Wilkins M.J."/>
            <person name="Karaoz U."/>
            <person name="Brodie E.L."/>
            <person name="Williams K.H."/>
            <person name="Hubbard S.S."/>
            <person name="Banfield J.F."/>
        </authorList>
    </citation>
    <scope>NUCLEOTIDE SEQUENCE [LARGE SCALE GENOMIC DNA]</scope>
</reference>
<feature type="transmembrane region" description="Helical" evidence="8">
    <location>
        <begin position="248"/>
        <end position="270"/>
    </location>
</feature>
<feature type="transmembrane region" description="Helical" evidence="8">
    <location>
        <begin position="324"/>
        <end position="340"/>
    </location>
</feature>
<feature type="transmembrane region" description="Helical" evidence="8">
    <location>
        <begin position="109"/>
        <end position="129"/>
    </location>
</feature>
<comment type="caution">
    <text evidence="9">The sequence shown here is derived from an EMBL/GenBank/DDBJ whole genome shotgun (WGS) entry which is preliminary data.</text>
</comment>
<keyword evidence="5 8" id="KW-0812">Transmembrane</keyword>
<feature type="transmembrane region" description="Helical" evidence="8">
    <location>
        <begin position="149"/>
        <end position="166"/>
    </location>
</feature>
<gene>
    <name evidence="9" type="ORF">A2626_03015</name>
</gene>
<feature type="transmembrane region" description="Helical" evidence="8">
    <location>
        <begin position="25"/>
        <end position="42"/>
    </location>
</feature>
<feature type="transmembrane region" description="Helical" evidence="8">
    <location>
        <begin position="173"/>
        <end position="192"/>
    </location>
</feature>
<name>A0A1G2E1D2_9BACT</name>
<comment type="subcellular location">
    <subcellularLocation>
        <location evidence="1">Cell membrane</location>
        <topology evidence="1">Multi-pass membrane protein</topology>
    </subcellularLocation>
</comment>
<evidence type="ECO:0000256" key="5">
    <source>
        <dbReference type="ARBA" id="ARBA00022692"/>
    </source>
</evidence>
<accession>A0A1G2E1D2</accession>
<dbReference type="GO" id="GO:0005886">
    <property type="term" value="C:plasma membrane"/>
    <property type="evidence" value="ECO:0007669"/>
    <property type="project" value="UniProtKB-SubCell"/>
</dbReference>
<dbReference type="InterPro" id="IPR050297">
    <property type="entry name" value="LipidA_mod_glycosyltrf_83"/>
</dbReference>
<evidence type="ECO:0000256" key="3">
    <source>
        <dbReference type="ARBA" id="ARBA00022676"/>
    </source>
</evidence>
<feature type="transmembrane region" description="Helical" evidence="8">
    <location>
        <begin position="421"/>
        <end position="442"/>
    </location>
</feature>
<proteinExistence type="predicted"/>
<dbReference type="PANTHER" id="PTHR33908">
    <property type="entry name" value="MANNOSYLTRANSFERASE YKCB-RELATED"/>
    <property type="match status" value="1"/>
</dbReference>
<protein>
    <recommendedName>
        <fullName evidence="11">Glycosyltransferase RgtA/B/C/D-like domain-containing protein</fullName>
    </recommendedName>
</protein>
<evidence type="ECO:0008006" key="11">
    <source>
        <dbReference type="Google" id="ProtNLM"/>
    </source>
</evidence>
<feature type="transmembrane region" description="Helical" evidence="8">
    <location>
        <begin position="360"/>
        <end position="378"/>
    </location>
</feature>
<evidence type="ECO:0000256" key="8">
    <source>
        <dbReference type="SAM" id="Phobius"/>
    </source>
</evidence>
<dbReference type="Proteomes" id="UP000177360">
    <property type="component" value="Unassembled WGS sequence"/>
</dbReference>
<evidence type="ECO:0000256" key="4">
    <source>
        <dbReference type="ARBA" id="ARBA00022679"/>
    </source>
</evidence>
<evidence type="ECO:0000256" key="1">
    <source>
        <dbReference type="ARBA" id="ARBA00004651"/>
    </source>
</evidence>
<feature type="transmembrane region" description="Helical" evidence="8">
    <location>
        <begin position="390"/>
        <end position="409"/>
    </location>
</feature>
<evidence type="ECO:0000313" key="9">
    <source>
        <dbReference type="EMBL" id="OGZ19676.1"/>
    </source>
</evidence>
<feature type="transmembrane region" description="Helical" evidence="8">
    <location>
        <begin position="83"/>
        <end position="102"/>
    </location>
</feature>
<evidence type="ECO:0000256" key="7">
    <source>
        <dbReference type="ARBA" id="ARBA00023136"/>
    </source>
</evidence>
<organism evidence="9 10">
    <name type="scientific">Candidatus Nealsonbacteria bacterium RIFCSPHIGHO2_01_FULL_38_55</name>
    <dbReference type="NCBI Taxonomy" id="1801664"/>
    <lineage>
        <taxon>Bacteria</taxon>
        <taxon>Candidatus Nealsoniibacteriota</taxon>
    </lineage>
</organism>
<dbReference type="GO" id="GO:0016763">
    <property type="term" value="F:pentosyltransferase activity"/>
    <property type="evidence" value="ECO:0007669"/>
    <property type="project" value="TreeGrafter"/>
</dbReference>
<dbReference type="GO" id="GO:0009103">
    <property type="term" value="P:lipopolysaccharide biosynthetic process"/>
    <property type="evidence" value="ECO:0007669"/>
    <property type="project" value="UniProtKB-ARBA"/>
</dbReference>
<keyword evidence="4" id="KW-0808">Transferase</keyword>
<evidence type="ECO:0000256" key="6">
    <source>
        <dbReference type="ARBA" id="ARBA00022989"/>
    </source>
</evidence>
<keyword evidence="3" id="KW-0328">Glycosyltransferase</keyword>
<keyword evidence="2" id="KW-1003">Cell membrane</keyword>
<sequence>MENLYKKIRKIIDVIAKIVLKHKTIFILAIMLAISIFFRLWQLDIIPPGLYPDVAINGNDALNTIETGQWKLFYQANNGREGLFMWLIAISFSIFGTSVWAIKIVAATIGILTVFGVYLLTKELCAYLVGTSFVCLPDRHTTDRHTTNYSSYIALLASFFLAISFWHTMFSRIGFRAIMVPFFLVFGFYFLFRGFRKAEILPILISSIFFGLGFYTYIAYRFVIIPLTVVLVYWFLIYRKQGLQKKFLIFNSLFIILVLVVALPIGIYFLQNPADFFGRANAVSIFSQPNPALKFLESFVVNLGIFNFYGDGNWRHNIPRSPQLLWPVGIFFLIGFILLIKEIIIRKKNINEFHIPSSRFYVPIFLFAWFFAMLLPSALTYEGIPHNLRIIGMIPPIFIFAGIGAFWTYEKIKPLFKTKNQKALLALCVSVFLFSVLCAEWSKYFMQWGENQNIKDAFSENYVRIGEYLNSLPEETNKYVIVNQEGTPIPFPDGIPVSSQTTMFIERAEFGQLRSEYLLPTDINKIEINNKKAVIIPLHYEKNLFEELSEKFPNGKIIQQNGIYVYEISITKIQ</sequence>
<dbReference type="PANTHER" id="PTHR33908:SF11">
    <property type="entry name" value="MEMBRANE PROTEIN"/>
    <property type="match status" value="1"/>
</dbReference>
<keyword evidence="7 8" id="KW-0472">Membrane</keyword>
<dbReference type="EMBL" id="MHLZ01000025">
    <property type="protein sequence ID" value="OGZ19676.1"/>
    <property type="molecule type" value="Genomic_DNA"/>
</dbReference>
<keyword evidence="6 8" id="KW-1133">Transmembrane helix</keyword>
<evidence type="ECO:0000256" key="2">
    <source>
        <dbReference type="ARBA" id="ARBA00022475"/>
    </source>
</evidence>
<feature type="transmembrane region" description="Helical" evidence="8">
    <location>
        <begin position="212"/>
        <end position="236"/>
    </location>
</feature>
<dbReference type="AlphaFoldDB" id="A0A1G2E1D2"/>